<evidence type="ECO:0000259" key="4">
    <source>
        <dbReference type="SMART" id="SM00998"/>
    </source>
</evidence>
<dbReference type="Pfam" id="PF00206">
    <property type="entry name" value="Lyase_1"/>
    <property type="match status" value="1"/>
</dbReference>
<dbReference type="InterPro" id="IPR019468">
    <property type="entry name" value="AdenyloSucc_lyase_C"/>
</dbReference>
<dbReference type="Gene3D" id="1.10.40.30">
    <property type="entry name" value="Fumarase/aspartase (C-terminal domain)"/>
    <property type="match status" value="1"/>
</dbReference>
<dbReference type="Pfam" id="PF10397">
    <property type="entry name" value="ADSL_C"/>
    <property type="match status" value="1"/>
</dbReference>
<keyword evidence="6" id="KW-1185">Reference proteome</keyword>
<comment type="pathway">
    <text evidence="3">Purine metabolism; IMP biosynthesis via de novo pathway; 5-amino-1-(5-phospho-D-ribosyl)imidazole-4-carboxamide from 5-amino-1-(5-phospho-D-ribosyl)imidazole-4-carboxylate: step 2/2.</text>
</comment>
<evidence type="ECO:0000313" key="5">
    <source>
        <dbReference type="EMBL" id="QIY89564.1"/>
    </source>
</evidence>
<dbReference type="EC" id="4.3.2.2" evidence="2 3"/>
<dbReference type="PRINTS" id="PR00149">
    <property type="entry name" value="FUMRATELYASE"/>
</dbReference>
<name>A0ABX6KLN8_CHRGL</name>
<dbReference type="GO" id="GO:0016829">
    <property type="term" value="F:lyase activity"/>
    <property type="evidence" value="ECO:0007669"/>
    <property type="project" value="UniProtKB-KW"/>
</dbReference>
<feature type="domain" description="Adenylosuccinate lyase C-terminal" evidence="4">
    <location>
        <begin position="368"/>
        <end position="452"/>
    </location>
</feature>
<gene>
    <name evidence="5" type="ORF">FOB44_02350</name>
</gene>
<dbReference type="PANTHER" id="PTHR43172">
    <property type="entry name" value="ADENYLOSUCCINATE LYASE"/>
    <property type="match status" value="1"/>
</dbReference>
<dbReference type="Gene3D" id="1.10.275.60">
    <property type="match status" value="1"/>
</dbReference>
<dbReference type="InterPro" id="IPR022761">
    <property type="entry name" value="Fumarate_lyase_N"/>
</dbReference>
<comment type="catalytic activity">
    <reaction evidence="3">
        <text>(2S)-2-[5-amino-1-(5-phospho-beta-D-ribosyl)imidazole-4-carboxamido]succinate = 5-amino-1-(5-phospho-beta-D-ribosyl)imidazole-4-carboxamide + fumarate</text>
        <dbReference type="Rhea" id="RHEA:23920"/>
        <dbReference type="ChEBI" id="CHEBI:29806"/>
        <dbReference type="ChEBI" id="CHEBI:58443"/>
        <dbReference type="ChEBI" id="CHEBI:58475"/>
        <dbReference type="EC" id="4.3.2.2"/>
    </reaction>
</comment>
<dbReference type="Gene3D" id="1.20.200.10">
    <property type="entry name" value="Fumarase/aspartase (Central domain)"/>
    <property type="match status" value="1"/>
</dbReference>
<evidence type="ECO:0000256" key="1">
    <source>
        <dbReference type="ARBA" id="ARBA00023239"/>
    </source>
</evidence>
<dbReference type="InterPro" id="IPR000362">
    <property type="entry name" value="Fumarate_lyase_fam"/>
</dbReference>
<dbReference type="RefSeq" id="WP_168237521.1">
    <property type="nucleotide sequence ID" value="NZ_CP050995.1"/>
</dbReference>
<sequence length="475" mass="54132">MNSYKNPLEERYSSEEMLFNFSHNNKFRTWRKLWIALAEIEKDLGLEITDEQIAELKANAENIDFDKAAEYEKKFRHDVMAHVHTYGDVAPSAKGIIHLGATSAFVGDNTDLIQIRDGLLILKKKLVNVMKNLADFAIQYKDLPTLGFTHFQPAQLTTVGKRATLWLQSLVLDIEELDFFLETLRFRGVKGTTGTAASFLELFNGDYSKVKHLDKELSKRFGFEKVFGVSGQTYDRKIDAKVVALLGNIAQSAHKFTNDLRLLQNLKEIEEPFEKNQIGSSAMAYKRNPMRSERIGALAKYVMSLTTSSAMVASTQWFERTLDDSANKRLTIPQAFLAVDAILLIWNNILNGIVVYPNRINKHIEEELPFMATEYIIMEEVKAGGDRQEIHEVIRVHSMEASKKVKEEGKENDLIERILNDDSLKLDKSKLKEVLDPKNFIGFAPIQTEEFIKNEVQPILDQNKDLIGLEADLKV</sequence>
<comment type="pathway">
    <text evidence="3">Purine metabolism; AMP biosynthesis via de novo pathway; AMP from IMP: step 2/2.</text>
</comment>
<dbReference type="NCBIfam" id="TIGR00928">
    <property type="entry name" value="purB"/>
    <property type="match status" value="1"/>
</dbReference>
<keyword evidence="3" id="KW-0658">Purine biosynthesis</keyword>
<dbReference type="Proteomes" id="UP000501570">
    <property type="component" value="Chromosome"/>
</dbReference>
<dbReference type="SUPFAM" id="SSF48557">
    <property type="entry name" value="L-aspartase-like"/>
    <property type="match status" value="1"/>
</dbReference>
<dbReference type="InterPro" id="IPR020557">
    <property type="entry name" value="Fumarate_lyase_CS"/>
</dbReference>
<proteinExistence type="inferred from homology"/>
<dbReference type="PROSITE" id="PS00163">
    <property type="entry name" value="FUMARATE_LYASES"/>
    <property type="match status" value="1"/>
</dbReference>
<evidence type="ECO:0000256" key="2">
    <source>
        <dbReference type="NCBIfam" id="TIGR00928"/>
    </source>
</evidence>
<dbReference type="InterPro" id="IPR008948">
    <property type="entry name" value="L-Aspartase-like"/>
</dbReference>
<dbReference type="InterPro" id="IPR004769">
    <property type="entry name" value="Pur_lyase"/>
</dbReference>
<evidence type="ECO:0000313" key="6">
    <source>
        <dbReference type="Proteomes" id="UP000501570"/>
    </source>
</evidence>
<comment type="similarity">
    <text evidence="3">Belongs to the lyase 1 family. Adenylosuccinate lyase subfamily.</text>
</comment>
<accession>A0ABX6KLN8</accession>
<protein>
    <recommendedName>
        <fullName evidence="2 3">Adenylosuccinate lyase</fullName>
        <shortName evidence="3">ASL</shortName>
        <ecNumber evidence="2 3">4.3.2.2</ecNumber>
    </recommendedName>
    <alternativeName>
        <fullName evidence="3">Adenylosuccinase</fullName>
    </alternativeName>
</protein>
<keyword evidence="1 3" id="KW-0456">Lyase</keyword>
<dbReference type="CDD" id="cd03302">
    <property type="entry name" value="Adenylsuccinate_lyase_2"/>
    <property type="match status" value="1"/>
</dbReference>
<dbReference type="PANTHER" id="PTHR43172:SF1">
    <property type="entry name" value="ADENYLOSUCCINATE LYASE"/>
    <property type="match status" value="1"/>
</dbReference>
<evidence type="ECO:0000256" key="3">
    <source>
        <dbReference type="RuleBase" id="RU361172"/>
    </source>
</evidence>
<reference evidence="5 6" key="1">
    <citation type="submission" date="2019-09" db="EMBL/GenBank/DDBJ databases">
        <title>FDA dAtabase for Regulatory Grade micrObial Sequences (FDA-ARGOS): Supporting development and validation of Infectious Disease Dx tests.</title>
        <authorList>
            <person name="Sciortino C."/>
            <person name="Tallon L."/>
            <person name="Sadzewicz L."/>
            <person name="Vavikolanu K."/>
            <person name="Mehta A."/>
            <person name="Aluvathingal J."/>
            <person name="Nadendla S."/>
            <person name="Nandy P."/>
            <person name="Geyer C."/>
            <person name="Yan Y."/>
            <person name="Sichtig H."/>
        </authorList>
    </citation>
    <scope>NUCLEOTIDE SEQUENCE [LARGE SCALE GENOMIC DNA]</scope>
    <source>
        <strain evidence="5 6">FDAARGOS_636</strain>
    </source>
</reference>
<organism evidence="5 6">
    <name type="scientific">Chryseobacterium gallinarum</name>
    <dbReference type="NCBI Taxonomy" id="1324352"/>
    <lineage>
        <taxon>Bacteria</taxon>
        <taxon>Pseudomonadati</taxon>
        <taxon>Bacteroidota</taxon>
        <taxon>Flavobacteriia</taxon>
        <taxon>Flavobacteriales</taxon>
        <taxon>Weeksellaceae</taxon>
        <taxon>Chryseobacterium group</taxon>
        <taxon>Chryseobacterium</taxon>
    </lineage>
</organism>
<dbReference type="EMBL" id="CP050995">
    <property type="protein sequence ID" value="QIY89564.1"/>
    <property type="molecule type" value="Genomic_DNA"/>
</dbReference>
<comment type="catalytic activity">
    <reaction evidence="3">
        <text>N(6)-(1,2-dicarboxyethyl)-AMP = fumarate + AMP</text>
        <dbReference type="Rhea" id="RHEA:16853"/>
        <dbReference type="ChEBI" id="CHEBI:29806"/>
        <dbReference type="ChEBI" id="CHEBI:57567"/>
        <dbReference type="ChEBI" id="CHEBI:456215"/>
        <dbReference type="EC" id="4.3.2.2"/>
    </reaction>
</comment>
<dbReference type="SMART" id="SM00998">
    <property type="entry name" value="ADSL_C"/>
    <property type="match status" value="1"/>
</dbReference>